<keyword evidence="2" id="KW-1185">Reference proteome</keyword>
<organism evidence="1 2">
    <name type="scientific">Diversispora epigaea</name>
    <dbReference type="NCBI Taxonomy" id="1348612"/>
    <lineage>
        <taxon>Eukaryota</taxon>
        <taxon>Fungi</taxon>
        <taxon>Fungi incertae sedis</taxon>
        <taxon>Mucoromycota</taxon>
        <taxon>Glomeromycotina</taxon>
        <taxon>Glomeromycetes</taxon>
        <taxon>Diversisporales</taxon>
        <taxon>Diversisporaceae</taxon>
        <taxon>Diversispora</taxon>
    </lineage>
</organism>
<dbReference type="EMBL" id="PQFF01000388">
    <property type="protein sequence ID" value="RHZ53554.1"/>
    <property type="molecule type" value="Genomic_DNA"/>
</dbReference>
<dbReference type="AlphaFoldDB" id="A0A397GVM5"/>
<evidence type="ECO:0000313" key="2">
    <source>
        <dbReference type="Proteomes" id="UP000266861"/>
    </source>
</evidence>
<gene>
    <name evidence="1" type="ORF">Glove_441g32</name>
</gene>
<protein>
    <submittedName>
        <fullName evidence="1">Uncharacterized protein</fullName>
    </submittedName>
</protein>
<comment type="caution">
    <text evidence="1">The sequence shown here is derived from an EMBL/GenBank/DDBJ whole genome shotgun (WGS) entry which is preliminary data.</text>
</comment>
<accession>A0A397GVM5</accession>
<dbReference type="Proteomes" id="UP000266861">
    <property type="component" value="Unassembled WGS sequence"/>
</dbReference>
<reference evidence="1 2" key="1">
    <citation type="submission" date="2018-08" db="EMBL/GenBank/DDBJ databases">
        <title>Genome and evolution of the arbuscular mycorrhizal fungus Diversispora epigaea (formerly Glomus versiforme) and its bacterial endosymbionts.</title>
        <authorList>
            <person name="Sun X."/>
            <person name="Fei Z."/>
            <person name="Harrison M."/>
        </authorList>
    </citation>
    <scope>NUCLEOTIDE SEQUENCE [LARGE SCALE GENOMIC DNA]</scope>
    <source>
        <strain evidence="1 2">IT104</strain>
    </source>
</reference>
<proteinExistence type="predicted"/>
<sequence>MYSPKLATLDTNKNPFEWFILTRFKIDTQLHTSQVYIYNIKSNKWVTTFNPPDNKTMQLLLQETRQTRQPSGILEISGSNQERFLKKFEL</sequence>
<evidence type="ECO:0000313" key="1">
    <source>
        <dbReference type="EMBL" id="RHZ53554.1"/>
    </source>
</evidence>
<name>A0A397GVM5_9GLOM</name>
<dbReference type="OrthoDB" id="205993at2759"/>